<evidence type="ECO:0000256" key="9">
    <source>
        <dbReference type="PIRNR" id="PIRNR000774"/>
    </source>
</evidence>
<evidence type="ECO:0000256" key="3">
    <source>
        <dbReference type="ARBA" id="ARBA00022679"/>
    </source>
</evidence>
<dbReference type="AlphaFoldDB" id="D5BS06"/>
<dbReference type="PANTHER" id="PTHR32248:SF4">
    <property type="entry name" value="RNA POLYMERASE SIGMA-54 FACTOR"/>
    <property type="match status" value="1"/>
</dbReference>
<sequence>MQLMPSVNLKQKQSLVMTPQLQQAIKLLQMTNMDIAAFLEEQVLDNPFVEVSSPDKPDDGEKMKTSDADAQETAHDAFADVENGLNGTSDLSSSIENGTALADDPTAHSDLENRFSSEGLDLGRSSGSSNTGTDSDWDDLIGLVAERPASLREFVLRQIDLSITDTKQRFIAYELTDALEPSGWLGRSVEDVADMCTCTIDDVEDVLAVLQTLEPEGVFARDLAECLYIQAREQDDLCETMALVLDNLDVLGRGDMQWLARKAKCDVSDIADILMRIREFNPKPGEGFESNQFIASAPDVVVTKGKMGWIVDLNRSTLPSLVIDEDYGNKVAASNRGAKKDEAKNFAGDALGSARWLKRALEQRNSTTLKISGEIIRHQSEFLVHGLAALKPLALKDVAEAVGMHESTVSRVTSGLTISTPKGCFALKSFFSVSIATTDSGDGTAAAAVRNMIKEIVDGETSGKPLSDDAIAALVAKKGVKLARRTVAKYRDMLRIPSSSERRRQARMNVAS</sequence>
<evidence type="ECO:0000256" key="1">
    <source>
        <dbReference type="ARBA" id="ARBA00008798"/>
    </source>
</evidence>
<dbReference type="InterPro" id="IPR007634">
    <property type="entry name" value="RNA_pol_sigma_54_DNA-bd"/>
</dbReference>
<dbReference type="PROSITE" id="PS00718">
    <property type="entry name" value="SIGMA54_2"/>
    <property type="match status" value="1"/>
</dbReference>
<name>D5BS06_PUNMI</name>
<keyword evidence="6 9" id="KW-0731">Sigma factor</keyword>
<keyword evidence="3 9" id="KW-0808">Transferase</keyword>
<dbReference type="PIRSF" id="PIRSF000774">
    <property type="entry name" value="RpoN"/>
    <property type="match status" value="1"/>
</dbReference>
<keyword evidence="14" id="KW-1185">Reference proteome</keyword>
<evidence type="ECO:0000313" key="13">
    <source>
        <dbReference type="EMBL" id="ADE39053.1"/>
    </source>
</evidence>
<comment type="function">
    <text evidence="9">Sigma factors are initiation factors that promote the attachment of RNA polymerase to specific initiation sites and are then released.</text>
</comment>
<dbReference type="GO" id="GO:0016779">
    <property type="term" value="F:nucleotidyltransferase activity"/>
    <property type="evidence" value="ECO:0007669"/>
    <property type="project" value="UniProtKB-KW"/>
</dbReference>
<evidence type="ECO:0000313" key="14">
    <source>
        <dbReference type="Proteomes" id="UP000007460"/>
    </source>
</evidence>
<dbReference type="GO" id="GO:0006352">
    <property type="term" value="P:DNA-templated transcription initiation"/>
    <property type="evidence" value="ECO:0007669"/>
    <property type="project" value="InterPro"/>
</dbReference>
<dbReference type="EMBL" id="CP001751">
    <property type="protein sequence ID" value="ADE39053.1"/>
    <property type="molecule type" value="Genomic_DNA"/>
</dbReference>
<feature type="compositionally biased region" description="Basic and acidic residues" evidence="10">
    <location>
        <begin position="53"/>
        <end position="78"/>
    </location>
</feature>
<dbReference type="STRING" id="488538.SAR116_0810"/>
<dbReference type="NCBIfam" id="TIGR02395">
    <property type="entry name" value="rpoN_sigma"/>
    <property type="match status" value="1"/>
</dbReference>
<dbReference type="HOGENOM" id="CLU_020569_0_0_5"/>
<evidence type="ECO:0000259" key="12">
    <source>
        <dbReference type="Pfam" id="PF04963"/>
    </source>
</evidence>
<reference evidence="13 14" key="1">
    <citation type="journal article" date="2010" name="J. Bacteriol.">
        <title>Complete genome sequence of "Candidatus Puniceispirillum marinum" IMCC1322, a representative of the SAR116 clade in the Alphaproteobacteria.</title>
        <authorList>
            <person name="Oh H.M."/>
            <person name="Kwon K.K."/>
            <person name="Kang I."/>
            <person name="Kang S.G."/>
            <person name="Lee J.H."/>
            <person name="Kim S.J."/>
            <person name="Cho J.C."/>
        </authorList>
    </citation>
    <scope>NUCLEOTIDE SEQUENCE [LARGE SCALE GENOMIC DNA]</scope>
    <source>
        <strain evidence="13 14">IMCC1322</strain>
    </source>
</reference>
<evidence type="ECO:0000256" key="7">
    <source>
        <dbReference type="ARBA" id="ARBA00023125"/>
    </source>
</evidence>
<dbReference type="PANTHER" id="PTHR32248">
    <property type="entry name" value="RNA POLYMERASE SIGMA-54 FACTOR"/>
    <property type="match status" value="1"/>
</dbReference>
<evidence type="ECO:0000256" key="4">
    <source>
        <dbReference type="ARBA" id="ARBA00022695"/>
    </source>
</evidence>
<dbReference type="Proteomes" id="UP000007460">
    <property type="component" value="Chromosome"/>
</dbReference>
<dbReference type="KEGG" id="apb:SAR116_0810"/>
<feature type="region of interest" description="Disordered" evidence="10">
    <location>
        <begin position="49"/>
        <end position="112"/>
    </location>
</feature>
<evidence type="ECO:0000256" key="8">
    <source>
        <dbReference type="ARBA" id="ARBA00023163"/>
    </source>
</evidence>
<evidence type="ECO:0000256" key="6">
    <source>
        <dbReference type="ARBA" id="ARBA00023082"/>
    </source>
</evidence>
<dbReference type="InterPro" id="IPR000394">
    <property type="entry name" value="RNA_pol_sigma_54"/>
</dbReference>
<dbReference type="RefSeq" id="WP_013045682.1">
    <property type="nucleotide sequence ID" value="NC_014010.1"/>
</dbReference>
<dbReference type="Pfam" id="PF04963">
    <property type="entry name" value="Sigma54_CBD"/>
    <property type="match status" value="1"/>
</dbReference>
<dbReference type="Gene3D" id="1.10.10.60">
    <property type="entry name" value="Homeodomain-like"/>
    <property type="match status" value="1"/>
</dbReference>
<feature type="compositionally biased region" description="Polar residues" evidence="10">
    <location>
        <begin position="85"/>
        <end position="97"/>
    </location>
</feature>
<dbReference type="GO" id="GO:0003677">
    <property type="term" value="F:DNA binding"/>
    <property type="evidence" value="ECO:0007669"/>
    <property type="project" value="UniProtKB-KW"/>
</dbReference>
<evidence type="ECO:0000259" key="11">
    <source>
        <dbReference type="Pfam" id="PF04552"/>
    </source>
</evidence>
<dbReference type="GO" id="GO:0001216">
    <property type="term" value="F:DNA-binding transcription activator activity"/>
    <property type="evidence" value="ECO:0007669"/>
    <property type="project" value="InterPro"/>
</dbReference>
<feature type="domain" description="RNA polymerase sigma factor 54 core-binding" evidence="12">
    <location>
        <begin position="145"/>
        <end position="327"/>
    </location>
</feature>
<dbReference type="OrthoDB" id="9814402at2"/>
<keyword evidence="5 9" id="KW-0805">Transcription regulation</keyword>
<evidence type="ECO:0000256" key="5">
    <source>
        <dbReference type="ARBA" id="ARBA00023015"/>
    </source>
</evidence>
<dbReference type="InterPro" id="IPR038709">
    <property type="entry name" value="RpoN_core-bd_sf"/>
</dbReference>
<dbReference type="eggNOG" id="COG1508">
    <property type="taxonomic scope" value="Bacteria"/>
</dbReference>
<keyword evidence="7 9" id="KW-0238">DNA-binding</keyword>
<comment type="similarity">
    <text evidence="1 9">Belongs to the sigma-54 factor family.</text>
</comment>
<keyword evidence="4 9" id="KW-0548">Nucleotidyltransferase</keyword>
<dbReference type="Gene3D" id="1.10.10.1330">
    <property type="entry name" value="RNA polymerase sigma-54 factor, core-binding domain"/>
    <property type="match status" value="1"/>
</dbReference>
<dbReference type="GO" id="GO:0000428">
    <property type="term" value="C:DNA-directed RNA polymerase complex"/>
    <property type="evidence" value="ECO:0007669"/>
    <property type="project" value="UniProtKB-KW"/>
</dbReference>
<gene>
    <name evidence="13" type="ordered locus">SAR116_0810</name>
</gene>
<dbReference type="GO" id="GO:0016987">
    <property type="term" value="F:sigma factor activity"/>
    <property type="evidence" value="ECO:0007669"/>
    <property type="project" value="UniProtKB-KW"/>
</dbReference>
<organism evidence="13 14">
    <name type="scientific">Puniceispirillum marinum (strain IMCC1322)</name>
    <dbReference type="NCBI Taxonomy" id="488538"/>
    <lineage>
        <taxon>Bacteria</taxon>
        <taxon>Pseudomonadati</taxon>
        <taxon>Pseudomonadota</taxon>
        <taxon>Alphaproteobacteria</taxon>
        <taxon>Candidatus Puniceispirillales</taxon>
        <taxon>Candidatus Puniceispirillaceae</taxon>
        <taxon>Candidatus Puniceispirillum</taxon>
    </lineage>
</organism>
<proteinExistence type="inferred from homology"/>
<keyword evidence="2 9" id="KW-0240">DNA-directed RNA polymerase</keyword>
<evidence type="ECO:0000256" key="10">
    <source>
        <dbReference type="SAM" id="MobiDB-lite"/>
    </source>
</evidence>
<keyword evidence="8 9" id="KW-0804">Transcription</keyword>
<protein>
    <recommendedName>
        <fullName evidence="9">RNA polymerase sigma-54 factor</fullName>
    </recommendedName>
</protein>
<evidence type="ECO:0000256" key="2">
    <source>
        <dbReference type="ARBA" id="ARBA00022478"/>
    </source>
</evidence>
<dbReference type="PROSITE" id="PS00717">
    <property type="entry name" value="SIGMA54_1"/>
    <property type="match status" value="1"/>
</dbReference>
<dbReference type="PRINTS" id="PR00045">
    <property type="entry name" value="SIGMA54FCT"/>
</dbReference>
<accession>D5BS06</accession>
<dbReference type="PROSITE" id="PS50044">
    <property type="entry name" value="SIGMA54_3"/>
    <property type="match status" value="1"/>
</dbReference>
<dbReference type="Pfam" id="PF04552">
    <property type="entry name" value="Sigma54_DBD"/>
    <property type="match status" value="1"/>
</dbReference>
<dbReference type="Pfam" id="PF00309">
    <property type="entry name" value="Sigma54_AID"/>
    <property type="match status" value="1"/>
</dbReference>
<feature type="domain" description="RNA polymerase sigma factor 54 DNA-binding" evidence="11">
    <location>
        <begin position="346"/>
        <end position="504"/>
    </location>
</feature>
<dbReference type="InterPro" id="IPR007046">
    <property type="entry name" value="RNA_pol_sigma_54_core-bd"/>
</dbReference>